<dbReference type="Pfam" id="PF02776">
    <property type="entry name" value="TPP_enzyme_N"/>
    <property type="match status" value="1"/>
</dbReference>
<organism evidence="8 9">
    <name type="scientific">Pseudoprimorskyibacter insulae</name>
    <dbReference type="NCBI Taxonomy" id="1695997"/>
    <lineage>
        <taxon>Bacteria</taxon>
        <taxon>Pseudomonadati</taxon>
        <taxon>Pseudomonadota</taxon>
        <taxon>Alphaproteobacteria</taxon>
        <taxon>Rhodobacterales</taxon>
        <taxon>Paracoccaceae</taxon>
        <taxon>Pseudoprimorskyibacter</taxon>
    </lineage>
</organism>
<dbReference type="GO" id="GO:0009097">
    <property type="term" value="P:isoleucine biosynthetic process"/>
    <property type="evidence" value="ECO:0007669"/>
    <property type="project" value="TreeGrafter"/>
</dbReference>
<dbReference type="Gene3D" id="3.40.50.970">
    <property type="match status" value="2"/>
</dbReference>
<proteinExistence type="inferred from homology"/>
<protein>
    <submittedName>
        <fullName evidence="8">Acetolactate synthase isozyme 2 large subunit</fullName>
        <ecNumber evidence="8">2.2.1.6</ecNumber>
    </submittedName>
</protein>
<dbReference type="GO" id="GO:0005948">
    <property type="term" value="C:acetolactate synthase complex"/>
    <property type="evidence" value="ECO:0007669"/>
    <property type="project" value="TreeGrafter"/>
</dbReference>
<dbReference type="InterPro" id="IPR045229">
    <property type="entry name" value="TPP_enz"/>
</dbReference>
<evidence type="ECO:0000313" key="8">
    <source>
        <dbReference type="EMBL" id="SPF80278.1"/>
    </source>
</evidence>
<keyword evidence="9" id="KW-1185">Reference proteome</keyword>
<feature type="domain" description="Thiamine pyrophosphate enzyme N-terminal TPP-binding" evidence="7">
    <location>
        <begin position="4"/>
        <end position="120"/>
    </location>
</feature>
<dbReference type="AlphaFoldDB" id="A0A2R8AW82"/>
<evidence type="ECO:0000256" key="2">
    <source>
        <dbReference type="ARBA" id="ARBA00007812"/>
    </source>
</evidence>
<accession>A0A2R8AW82</accession>
<dbReference type="InterPro" id="IPR012000">
    <property type="entry name" value="Thiamin_PyroP_enz_cen_dom"/>
</dbReference>
<evidence type="ECO:0000313" key="9">
    <source>
        <dbReference type="Proteomes" id="UP000244904"/>
    </source>
</evidence>
<dbReference type="Pfam" id="PF00205">
    <property type="entry name" value="TPP_enzyme_M"/>
    <property type="match status" value="1"/>
</dbReference>
<reference evidence="9" key="1">
    <citation type="submission" date="2018-03" db="EMBL/GenBank/DDBJ databases">
        <authorList>
            <person name="Rodrigo-Torres L."/>
            <person name="Arahal R. D."/>
            <person name="Lucena T."/>
        </authorList>
    </citation>
    <scope>NUCLEOTIDE SEQUENCE [LARGE SCALE GENOMIC DNA]</scope>
    <source>
        <strain evidence="9">CECT 8871</strain>
    </source>
</reference>
<dbReference type="EMBL" id="OMOJ01000003">
    <property type="protein sequence ID" value="SPF80278.1"/>
    <property type="molecule type" value="Genomic_DNA"/>
</dbReference>
<dbReference type="SUPFAM" id="SSF52518">
    <property type="entry name" value="Thiamin diphosphate-binding fold (THDP-binding)"/>
    <property type="match status" value="2"/>
</dbReference>
<keyword evidence="8" id="KW-0808">Transferase</keyword>
<keyword evidence="3 4" id="KW-0786">Thiamine pyrophosphate</keyword>
<evidence type="ECO:0000259" key="6">
    <source>
        <dbReference type="Pfam" id="PF02775"/>
    </source>
</evidence>
<evidence type="ECO:0000256" key="3">
    <source>
        <dbReference type="ARBA" id="ARBA00023052"/>
    </source>
</evidence>
<sequence length="571" mass="60550">MQKTCAQAILDCLSNRGITQIFSIPSGKMMPLMKAISTHNAITFTGTRHEANAAMMATGVYLATGKMACAMGELGPGGSNLVPGVANACADNIPLIVITTGLPTNTSLPERGVLMELDLTALFEPITKANFVILDGRRAPEIVNRAMRAAVTGCPGPVHINIPSDILAETFNYAPEGFAELGGQVSCPPHPCPEAIKSASQLLRMARKPLLIAGGGVVHADAADLFTKLAEITGAPSTATQMGLGAISSEHPNFIGHGGPIGSEAIAQALTTADVVLAVGCRFSSWLWDKERPMVQPPTKVIHIDIDPEIIGKLLPVEIGIQADAKAALAELLEALRGIHPNAHAVQWRDTLRDNYLAWMKAKKTDCDSAQITKAMHPGALTFAFAEMLPDDAIVTYDGGHTSFWHNSIVPATQPRTRLHAPGLAQLGCGTAYAIGIKRAMPDRTVICTTGDGSFGFTLQDLDTARRYGLPVIFVIHNNAAWGVIRKGQEMNGFEFATDLSGTDYAAIARGFGCNGVLVSSLPEFREAFAQALASDLPTVLDCQTVFIPHPAMKFFGGGTVNPPIEAELPY</sequence>
<dbReference type="PANTHER" id="PTHR18968:SF166">
    <property type="entry name" value="2-HYDROXYACYL-COA LYASE 2"/>
    <property type="match status" value="1"/>
</dbReference>
<dbReference type="InterPro" id="IPR012001">
    <property type="entry name" value="Thiamin_PyroP_enz_TPP-bd_dom"/>
</dbReference>
<name>A0A2R8AW82_9RHOB</name>
<gene>
    <name evidence="8" type="primary">ilvG_2</name>
    <name evidence="8" type="ORF">PRI8871_02084</name>
</gene>
<dbReference type="CDD" id="cd00568">
    <property type="entry name" value="TPP_enzymes"/>
    <property type="match status" value="1"/>
</dbReference>
<dbReference type="InterPro" id="IPR011766">
    <property type="entry name" value="TPP_enzyme_TPP-bd"/>
</dbReference>
<evidence type="ECO:0000256" key="1">
    <source>
        <dbReference type="ARBA" id="ARBA00001964"/>
    </source>
</evidence>
<dbReference type="Gene3D" id="3.40.50.1220">
    <property type="entry name" value="TPP-binding domain"/>
    <property type="match status" value="1"/>
</dbReference>
<dbReference type="GO" id="GO:0009099">
    <property type="term" value="P:L-valine biosynthetic process"/>
    <property type="evidence" value="ECO:0007669"/>
    <property type="project" value="TreeGrafter"/>
</dbReference>
<dbReference type="InterPro" id="IPR029061">
    <property type="entry name" value="THDP-binding"/>
</dbReference>
<comment type="similarity">
    <text evidence="2 4">Belongs to the TPP enzyme family.</text>
</comment>
<evidence type="ECO:0000259" key="5">
    <source>
        <dbReference type="Pfam" id="PF00205"/>
    </source>
</evidence>
<dbReference type="EC" id="2.2.1.6" evidence="8"/>
<feature type="domain" description="Thiamine pyrophosphate enzyme TPP-binding" evidence="6">
    <location>
        <begin position="398"/>
        <end position="543"/>
    </location>
</feature>
<dbReference type="GO" id="GO:0000287">
    <property type="term" value="F:magnesium ion binding"/>
    <property type="evidence" value="ECO:0007669"/>
    <property type="project" value="InterPro"/>
</dbReference>
<dbReference type="RefSeq" id="WP_181389436.1">
    <property type="nucleotide sequence ID" value="NZ_OMOJ01000003.1"/>
</dbReference>
<dbReference type="Proteomes" id="UP000244904">
    <property type="component" value="Unassembled WGS sequence"/>
</dbReference>
<dbReference type="GO" id="GO:0050660">
    <property type="term" value="F:flavin adenine dinucleotide binding"/>
    <property type="evidence" value="ECO:0007669"/>
    <property type="project" value="TreeGrafter"/>
</dbReference>
<dbReference type="InterPro" id="IPR029035">
    <property type="entry name" value="DHS-like_NAD/FAD-binding_dom"/>
</dbReference>
<dbReference type="PANTHER" id="PTHR18968">
    <property type="entry name" value="THIAMINE PYROPHOSPHATE ENZYMES"/>
    <property type="match status" value="1"/>
</dbReference>
<comment type="cofactor">
    <cofactor evidence="1">
        <name>thiamine diphosphate</name>
        <dbReference type="ChEBI" id="CHEBI:58937"/>
    </cofactor>
</comment>
<dbReference type="CDD" id="cd07035">
    <property type="entry name" value="TPP_PYR_POX_like"/>
    <property type="match status" value="1"/>
</dbReference>
<dbReference type="GO" id="GO:0003984">
    <property type="term" value="F:acetolactate synthase activity"/>
    <property type="evidence" value="ECO:0007669"/>
    <property type="project" value="UniProtKB-EC"/>
</dbReference>
<dbReference type="GO" id="GO:0030976">
    <property type="term" value="F:thiamine pyrophosphate binding"/>
    <property type="evidence" value="ECO:0007669"/>
    <property type="project" value="InterPro"/>
</dbReference>
<feature type="domain" description="Thiamine pyrophosphate enzyme central" evidence="5">
    <location>
        <begin position="196"/>
        <end position="332"/>
    </location>
</feature>
<dbReference type="Pfam" id="PF02775">
    <property type="entry name" value="TPP_enzyme_C"/>
    <property type="match status" value="1"/>
</dbReference>
<evidence type="ECO:0000259" key="7">
    <source>
        <dbReference type="Pfam" id="PF02776"/>
    </source>
</evidence>
<dbReference type="SUPFAM" id="SSF52467">
    <property type="entry name" value="DHS-like NAD/FAD-binding domain"/>
    <property type="match status" value="1"/>
</dbReference>
<evidence type="ECO:0000256" key="4">
    <source>
        <dbReference type="RuleBase" id="RU362132"/>
    </source>
</evidence>